<dbReference type="InterPro" id="IPR058852">
    <property type="entry name" value="HTH_77"/>
</dbReference>
<dbReference type="SMART" id="SM00421">
    <property type="entry name" value="HTH_LUXR"/>
    <property type="match status" value="1"/>
</dbReference>
<dbReference type="PROSITE" id="PS00622">
    <property type="entry name" value="HTH_LUXR_1"/>
    <property type="match status" value="1"/>
</dbReference>
<dbReference type="Proteomes" id="UP001344906">
    <property type="component" value="Unassembled WGS sequence"/>
</dbReference>
<proteinExistence type="predicted"/>
<feature type="domain" description="HTH luxR-type" evidence="3">
    <location>
        <begin position="1112"/>
        <end position="1177"/>
    </location>
</feature>
<protein>
    <recommendedName>
        <fullName evidence="3">HTH luxR-type domain-containing protein</fullName>
    </recommendedName>
</protein>
<dbReference type="PROSITE" id="PS50005">
    <property type="entry name" value="TPR"/>
    <property type="match status" value="1"/>
</dbReference>
<organism evidence="4 5">
    <name type="scientific">Dictyobacter halimunensis</name>
    <dbReference type="NCBI Taxonomy" id="3026934"/>
    <lineage>
        <taxon>Bacteria</taxon>
        <taxon>Bacillati</taxon>
        <taxon>Chloroflexota</taxon>
        <taxon>Ktedonobacteria</taxon>
        <taxon>Ktedonobacterales</taxon>
        <taxon>Dictyobacteraceae</taxon>
        <taxon>Dictyobacter</taxon>
    </lineage>
</organism>
<dbReference type="InterPro" id="IPR016032">
    <property type="entry name" value="Sig_transdc_resp-reg_C-effctor"/>
</dbReference>
<name>A0ABQ6FRW8_9CHLR</name>
<dbReference type="SUPFAM" id="SSF48452">
    <property type="entry name" value="TPR-like"/>
    <property type="match status" value="3"/>
</dbReference>
<evidence type="ECO:0000259" key="3">
    <source>
        <dbReference type="PROSITE" id="PS50043"/>
    </source>
</evidence>
<reference evidence="4 5" key="1">
    <citation type="submission" date="2023-02" db="EMBL/GenBank/DDBJ databases">
        <title>Dictyobacter halimunensis sp. nov., a new member of the class Ktedonobacteria from forest soil in a geothermal area.</title>
        <authorList>
            <person name="Rachmania M.K."/>
            <person name="Ningsih F."/>
            <person name="Sakai Y."/>
            <person name="Yabe S."/>
            <person name="Yokota A."/>
            <person name="Sjamsuridzal W."/>
        </authorList>
    </citation>
    <scope>NUCLEOTIDE SEQUENCE [LARGE SCALE GENOMIC DNA]</scope>
    <source>
        <strain evidence="4 5">S3.2.2.5</strain>
    </source>
</reference>
<dbReference type="PRINTS" id="PR00038">
    <property type="entry name" value="HTHLUXR"/>
</dbReference>
<keyword evidence="5" id="KW-1185">Reference proteome</keyword>
<dbReference type="InterPro" id="IPR000792">
    <property type="entry name" value="Tscrpt_reg_LuxR_C"/>
</dbReference>
<dbReference type="Gene3D" id="1.10.10.10">
    <property type="entry name" value="Winged helix-like DNA-binding domain superfamily/Winged helix DNA-binding domain"/>
    <property type="match status" value="1"/>
</dbReference>
<feature type="repeat" description="TPR" evidence="1">
    <location>
        <begin position="933"/>
        <end position="966"/>
    </location>
</feature>
<dbReference type="EMBL" id="BSRI01000001">
    <property type="protein sequence ID" value="GLV55260.1"/>
    <property type="molecule type" value="Genomic_DNA"/>
</dbReference>
<dbReference type="SUPFAM" id="SSF52540">
    <property type="entry name" value="P-loop containing nucleoside triphosphate hydrolases"/>
    <property type="match status" value="1"/>
</dbReference>
<dbReference type="Gene3D" id="1.25.40.10">
    <property type="entry name" value="Tetratricopeptide repeat domain"/>
    <property type="match status" value="2"/>
</dbReference>
<gene>
    <name evidence="4" type="ORF">KDH_21070</name>
</gene>
<dbReference type="RefSeq" id="WP_338249444.1">
    <property type="nucleotide sequence ID" value="NZ_BSRI01000001.1"/>
</dbReference>
<evidence type="ECO:0000313" key="5">
    <source>
        <dbReference type="Proteomes" id="UP001344906"/>
    </source>
</evidence>
<dbReference type="InterPro" id="IPR011990">
    <property type="entry name" value="TPR-like_helical_dom_sf"/>
</dbReference>
<dbReference type="Pfam" id="PF25872">
    <property type="entry name" value="HTH_77"/>
    <property type="match status" value="1"/>
</dbReference>
<dbReference type="SMART" id="SM00028">
    <property type="entry name" value="TPR"/>
    <property type="match status" value="8"/>
</dbReference>
<dbReference type="SUPFAM" id="SSF46894">
    <property type="entry name" value="C-terminal effector domain of the bipartite response regulators"/>
    <property type="match status" value="1"/>
</dbReference>
<evidence type="ECO:0000256" key="1">
    <source>
        <dbReference type="PROSITE-ProRule" id="PRU00339"/>
    </source>
</evidence>
<feature type="compositionally biased region" description="Polar residues" evidence="2">
    <location>
        <begin position="1096"/>
        <end position="1106"/>
    </location>
</feature>
<dbReference type="CDD" id="cd06170">
    <property type="entry name" value="LuxR_C_like"/>
    <property type="match status" value="1"/>
</dbReference>
<dbReference type="PANTHER" id="PTHR47691">
    <property type="entry name" value="REGULATOR-RELATED"/>
    <property type="match status" value="1"/>
</dbReference>
<comment type="caution">
    <text evidence="4">The sequence shown here is derived from an EMBL/GenBank/DDBJ whole genome shotgun (WGS) entry which is preliminary data.</text>
</comment>
<dbReference type="Pfam" id="PF12862">
    <property type="entry name" value="ANAPC5"/>
    <property type="match status" value="3"/>
</dbReference>
<dbReference type="PROSITE" id="PS50043">
    <property type="entry name" value="HTH_LUXR_2"/>
    <property type="match status" value="1"/>
</dbReference>
<dbReference type="PRINTS" id="PR00364">
    <property type="entry name" value="DISEASERSIST"/>
</dbReference>
<dbReference type="InterPro" id="IPR027417">
    <property type="entry name" value="P-loop_NTPase"/>
</dbReference>
<feature type="region of interest" description="Disordered" evidence="2">
    <location>
        <begin position="1094"/>
        <end position="1120"/>
    </location>
</feature>
<accession>A0ABQ6FRW8</accession>
<dbReference type="InterPro" id="IPR036388">
    <property type="entry name" value="WH-like_DNA-bd_sf"/>
</dbReference>
<evidence type="ECO:0000256" key="2">
    <source>
        <dbReference type="SAM" id="MobiDB-lite"/>
    </source>
</evidence>
<evidence type="ECO:0000313" key="4">
    <source>
        <dbReference type="EMBL" id="GLV55260.1"/>
    </source>
</evidence>
<keyword evidence="1" id="KW-0802">TPR repeat</keyword>
<dbReference type="InterPro" id="IPR019734">
    <property type="entry name" value="TPR_rpt"/>
</dbReference>
<sequence length="1179" mass="130275">MADATPTVRSDTLSYQHEGQELRLAVGGAAWYEWLQTATTFTFYGTSGGYTARKEQASNKRGGWYWKAYSKRKGRLLHAYLGKSELLTIERLQEAAQEISRKALDAQVKGSPTATISSGEEAQVVLPVQPDVLIGREQEIHAACTLLQRPDVRLLSITGPGGVGKTRLALEMACLLVDTFPGGVSIVSLGPITESEFVVPTIARELGFIEAGNEPLIERLKAFLRPKHTLLVLDNFEQIMPAAPVLSELLASCPLLKILVTSREMLHVRGEYELNVPPLALPEGQQRSECETLARYAAIELFIQRASAVRVNFTLTPENAETIAEICRRLDGLPLAIELAAARIKHLSPSALLNRLEHRLQVLTSGPRDLPPRQQTLRATLDWSYNLLTPAEQKIFRHLAVFVRGCALEAAEDVCALLEPSEDGAGVSVFDTISSLIDKSLLQQSEQANGEMRLSMLETVREYGLDCLFNTGESSGSYQAHALHYLNLAEMAAPQLRCSTQAYWLNRLEQDYDNLRSALRWLLEQEAPAYALRLCNALWRFWLIRNRHREGYELAERALALSKGQQIGDQLWAEACFATAALADSQGQYARSIELWQQSLALFETLQHQSGIVATLNKLGTAYARNAPSEAHTLYERSLALARAQHDQYGISDALASLADEAFALGFLNEAKIFIEERLSIARQLGDTRSIAYCLDGLGQLAAHQGNYAQANTLLRECLDLHRQINDRVGITLALLPLAIVTLYQGNYSRAHTLLEECVAVSRELGSKQPLAHYLEIHAESTVLRESEEVLVSRLLEESITIFREAGKDEGVATRLFALGCIEFSQANFAAARQSLAESLKMFKQLNNRVMIAGVFNMQGHLEARQGNYAAAHTVMEESLALTRASEDRWTLSSRLSQLGLISLNQGNHWQARNLIEESMVVARAIGDQRYIAEATHVMGLLALNEHNYTQAENLFQRCLALNSDKRSGSSRSYILADLGLLAIQQEAISKAQALIEESLSLCTRVGDRWFIPSCLERLGEVVVRQGQPERAAQLWGAAAAMREKIGAPIPPIERAPYQNAIAIARQQLGNERFSACWSSGYNQTPEQVLAIPETQPAQPVSTASAGHSRPDNGSAANLTSREKEVLKLVAQGFTNGQIAKRLVVSPRTIQTHLSAIYNKLGLSSRSAATRYAIEHHLD</sequence>
<dbReference type="InterPro" id="IPR026000">
    <property type="entry name" value="Apc5_dom"/>
</dbReference>
<dbReference type="PANTHER" id="PTHR47691:SF3">
    <property type="entry name" value="HTH-TYPE TRANSCRIPTIONAL REGULATOR RV0890C-RELATED"/>
    <property type="match status" value="1"/>
</dbReference>
<dbReference type="Pfam" id="PF00196">
    <property type="entry name" value="GerE"/>
    <property type="match status" value="1"/>
</dbReference>
<dbReference type="Gene3D" id="3.40.50.300">
    <property type="entry name" value="P-loop containing nucleotide triphosphate hydrolases"/>
    <property type="match status" value="1"/>
</dbReference>